<dbReference type="EMBL" id="JABACJ020000014">
    <property type="protein sequence ID" value="MBU3877026.1"/>
    <property type="molecule type" value="Genomic_DNA"/>
</dbReference>
<protein>
    <submittedName>
        <fullName evidence="1">Uncharacterized protein</fullName>
    </submittedName>
</protein>
<name>A0ABS6D6F6_9FIRM</name>
<keyword evidence="2" id="KW-1185">Reference proteome</keyword>
<comment type="caution">
    <text evidence="1">The sequence shown here is derived from an EMBL/GenBank/DDBJ whole genome shotgun (WGS) entry which is preliminary data.</text>
</comment>
<evidence type="ECO:0000313" key="2">
    <source>
        <dbReference type="Proteomes" id="UP000723714"/>
    </source>
</evidence>
<sequence>MKGFPKVLKTKEDYYNCLAMVASGELAAADLLAKIESAENQRYIECGVAAVEEEKKAVTVYYCDEAAVGMKFVAGSVSGTVQGVTHIQTDEAAAAGEAGNDRTALTLSKAVKAGCTVIALERTDTVAGMTTDDIAALKGVLKQYE</sequence>
<accession>A0ABS6D6F6</accession>
<proteinExistence type="predicted"/>
<gene>
    <name evidence="1" type="ORF">HGO97_014540</name>
</gene>
<dbReference type="RefSeq" id="WP_003023317.1">
    <property type="nucleotide sequence ID" value="NZ_JABACJ020000014.1"/>
</dbReference>
<dbReference type="Proteomes" id="UP000723714">
    <property type="component" value="Unassembled WGS sequence"/>
</dbReference>
<reference evidence="1 2" key="1">
    <citation type="submission" date="2021-06" db="EMBL/GenBank/DDBJ databases">
        <title>Faecalicatena sp. nov. isolated from porcine feces.</title>
        <authorList>
            <person name="Oh B.S."/>
            <person name="Lee J.H."/>
        </authorList>
    </citation>
    <scope>NUCLEOTIDE SEQUENCE [LARGE SCALE GENOMIC DNA]</scope>
    <source>
        <strain evidence="1 2">AGMB00832</strain>
    </source>
</reference>
<dbReference type="GeneID" id="57435093"/>
<evidence type="ECO:0000313" key="1">
    <source>
        <dbReference type="EMBL" id="MBU3877026.1"/>
    </source>
</evidence>
<organism evidence="1 2">
    <name type="scientific">Faecalicatena faecalis</name>
    <dbReference type="NCBI Taxonomy" id="2726362"/>
    <lineage>
        <taxon>Bacteria</taxon>
        <taxon>Bacillati</taxon>
        <taxon>Bacillota</taxon>
        <taxon>Clostridia</taxon>
        <taxon>Lachnospirales</taxon>
        <taxon>Lachnospiraceae</taxon>
        <taxon>Faecalicatena</taxon>
    </lineage>
</organism>